<organism evidence="7">
    <name type="scientific">uncultured actinobacterium HF0200_20K23</name>
    <dbReference type="NCBI Taxonomy" id="711001"/>
    <lineage>
        <taxon>Bacteria</taxon>
        <taxon>Bacillati</taxon>
        <taxon>Actinomycetota</taxon>
        <taxon>Actinomycetes</taxon>
        <taxon>environmental samples</taxon>
    </lineage>
</organism>
<dbReference type="PANTHER" id="PTHR43124">
    <property type="entry name" value="PURINE EFFLUX PUMP PBUE"/>
    <property type="match status" value="1"/>
</dbReference>
<dbReference type="InterPro" id="IPR036259">
    <property type="entry name" value="MFS_trans_sf"/>
</dbReference>
<evidence type="ECO:0000256" key="3">
    <source>
        <dbReference type="ARBA" id="ARBA00022692"/>
    </source>
</evidence>
<feature type="transmembrane region" description="Helical" evidence="6">
    <location>
        <begin position="12"/>
        <end position="32"/>
    </location>
</feature>
<protein>
    <submittedName>
        <fullName evidence="7">Permeases of the major facilitator superfamily</fullName>
    </submittedName>
</protein>
<dbReference type="GO" id="GO:0022857">
    <property type="term" value="F:transmembrane transporter activity"/>
    <property type="evidence" value="ECO:0007669"/>
    <property type="project" value="InterPro"/>
</dbReference>
<feature type="transmembrane region" description="Helical" evidence="6">
    <location>
        <begin position="345"/>
        <end position="363"/>
    </location>
</feature>
<evidence type="ECO:0000313" key="7">
    <source>
        <dbReference type="EMBL" id="ADI18068.1"/>
    </source>
</evidence>
<dbReference type="InterPro" id="IPR011701">
    <property type="entry name" value="MFS"/>
</dbReference>
<feature type="transmembrane region" description="Helical" evidence="6">
    <location>
        <begin position="44"/>
        <end position="67"/>
    </location>
</feature>
<keyword evidence="4 6" id="KW-1133">Transmembrane helix</keyword>
<feature type="transmembrane region" description="Helical" evidence="6">
    <location>
        <begin position="370"/>
        <end position="387"/>
    </location>
</feature>
<name>E0XUH7_9ACTN</name>
<dbReference type="PANTHER" id="PTHR43124:SF3">
    <property type="entry name" value="CHLORAMPHENICOL EFFLUX PUMP RV0191"/>
    <property type="match status" value="1"/>
</dbReference>
<feature type="transmembrane region" description="Helical" evidence="6">
    <location>
        <begin position="103"/>
        <end position="127"/>
    </location>
</feature>
<feature type="transmembrane region" description="Helical" evidence="6">
    <location>
        <begin position="139"/>
        <end position="158"/>
    </location>
</feature>
<dbReference type="Pfam" id="PF07690">
    <property type="entry name" value="MFS_1"/>
    <property type="match status" value="1"/>
</dbReference>
<keyword evidence="3 6" id="KW-0812">Transmembrane</keyword>
<evidence type="ECO:0000256" key="4">
    <source>
        <dbReference type="ARBA" id="ARBA00022989"/>
    </source>
</evidence>
<dbReference type="AlphaFoldDB" id="E0XUH7"/>
<proteinExistence type="predicted"/>
<keyword evidence="5 6" id="KW-0472">Membrane</keyword>
<comment type="subcellular location">
    <subcellularLocation>
        <location evidence="1">Cell membrane</location>
        <topology evidence="1">Multi-pass membrane protein</topology>
    </subcellularLocation>
</comment>
<sequence length="394" mass="40658">MASDKGLTRGWSPIISLGVMTCTCYGAAFYAYGILLDPIHKDLGWSLTFLGSVFAVAQLISGFGASVAGRLLDRWGGQLVFKIQGAASVLLFTASWVQNAALFAVLMASGLGIMAASGFYHVSTAIAGRVGPSDPGRSIAVLTAIGAFCSPIYLPVGAVLINSWGWRAAIQIFAVVAFLGALQASHFAAAGKSDQPSGPSPKALTALRSAMHRPLVRRMLLAYAFAGFSFSTLLVYQVPIMIDQGLALNAAAGIAGFRGFCQLFGRVGVIAAIAKQEAAIALRVSYLLAAGGSLFILAGSMWLGVVYGALVGASLGATTPLQAINAQETFDPEDLGLLMGLQQSVFAFAGALGPVVAGIAADVSDSQTPTVWMSVLSLLLAAFVLQGKRSEAPS</sequence>
<feature type="transmembrane region" description="Helical" evidence="6">
    <location>
        <begin position="164"/>
        <end position="182"/>
    </location>
</feature>
<evidence type="ECO:0000256" key="2">
    <source>
        <dbReference type="ARBA" id="ARBA00022475"/>
    </source>
</evidence>
<feature type="transmembrane region" description="Helical" evidence="6">
    <location>
        <begin position="286"/>
        <end position="310"/>
    </location>
</feature>
<dbReference type="SUPFAM" id="SSF103473">
    <property type="entry name" value="MFS general substrate transporter"/>
    <property type="match status" value="1"/>
</dbReference>
<dbReference type="InterPro" id="IPR050189">
    <property type="entry name" value="MFS_Efflux_Transporters"/>
</dbReference>
<feature type="transmembrane region" description="Helical" evidence="6">
    <location>
        <begin position="220"/>
        <end position="238"/>
    </location>
</feature>
<dbReference type="Gene3D" id="1.20.1250.20">
    <property type="entry name" value="MFS general substrate transporter like domains"/>
    <property type="match status" value="1"/>
</dbReference>
<dbReference type="GO" id="GO:0005886">
    <property type="term" value="C:plasma membrane"/>
    <property type="evidence" value="ECO:0007669"/>
    <property type="project" value="UniProtKB-SubCell"/>
</dbReference>
<keyword evidence="2" id="KW-1003">Cell membrane</keyword>
<feature type="transmembrane region" description="Helical" evidence="6">
    <location>
        <begin position="79"/>
        <end position="97"/>
    </location>
</feature>
<dbReference type="EMBL" id="GU474880">
    <property type="protein sequence ID" value="ADI18068.1"/>
    <property type="molecule type" value="Genomic_DNA"/>
</dbReference>
<reference evidence="7" key="1">
    <citation type="journal article" date="2011" name="Environ. Microbiol.">
        <title>Time-series analyses of Monterey Bay coastal microbial picoplankton using a 'genome proxy' microarray.</title>
        <authorList>
            <person name="Rich V.I."/>
            <person name="Pham V.D."/>
            <person name="Eppley J."/>
            <person name="Shi Y."/>
            <person name="DeLong E.F."/>
        </authorList>
    </citation>
    <scope>NUCLEOTIDE SEQUENCE</scope>
</reference>
<evidence type="ECO:0000256" key="5">
    <source>
        <dbReference type="ARBA" id="ARBA00023136"/>
    </source>
</evidence>
<evidence type="ECO:0000256" key="6">
    <source>
        <dbReference type="SAM" id="Phobius"/>
    </source>
</evidence>
<accession>E0XUH7</accession>
<evidence type="ECO:0000256" key="1">
    <source>
        <dbReference type="ARBA" id="ARBA00004651"/>
    </source>
</evidence>